<dbReference type="CDD" id="cd00082">
    <property type="entry name" value="HisKA"/>
    <property type="match status" value="1"/>
</dbReference>
<evidence type="ECO:0000256" key="1">
    <source>
        <dbReference type="ARBA" id="ARBA00000085"/>
    </source>
</evidence>
<dbReference type="Pfam" id="PF02518">
    <property type="entry name" value="HATPase_c"/>
    <property type="match status" value="1"/>
</dbReference>
<keyword evidence="12" id="KW-0902">Two-component regulatory system</keyword>
<dbReference type="AlphaFoldDB" id="A0A165B216"/>
<proteinExistence type="predicted"/>
<evidence type="ECO:0000256" key="5">
    <source>
        <dbReference type="ARBA" id="ARBA00022553"/>
    </source>
</evidence>
<dbReference type="SUPFAM" id="SSF47384">
    <property type="entry name" value="Homodimeric domain of signal transducing histidine kinase"/>
    <property type="match status" value="1"/>
</dbReference>
<dbReference type="FunFam" id="1.10.287.130:FF:000008">
    <property type="entry name" value="Two-component sensor histidine kinase"/>
    <property type="match status" value="1"/>
</dbReference>
<evidence type="ECO:0000256" key="3">
    <source>
        <dbReference type="ARBA" id="ARBA00012438"/>
    </source>
</evidence>
<dbReference type="InterPro" id="IPR036097">
    <property type="entry name" value="HisK_dim/P_sf"/>
</dbReference>
<evidence type="ECO:0000256" key="2">
    <source>
        <dbReference type="ARBA" id="ARBA00004236"/>
    </source>
</evidence>
<dbReference type="PANTHER" id="PTHR45453:SF1">
    <property type="entry name" value="PHOSPHATE REGULON SENSOR PROTEIN PHOR"/>
    <property type="match status" value="1"/>
</dbReference>
<comment type="catalytic activity">
    <reaction evidence="1">
        <text>ATP + protein L-histidine = ADP + protein N-phospho-L-histidine.</text>
        <dbReference type="EC" id="2.7.13.3"/>
    </reaction>
</comment>
<keyword evidence="5" id="KW-0597">Phosphoprotein</keyword>
<dbReference type="EMBL" id="LJZV01000003">
    <property type="protein sequence ID" value="KZD94399.1"/>
    <property type="molecule type" value="Genomic_DNA"/>
</dbReference>
<evidence type="ECO:0000259" key="14">
    <source>
        <dbReference type="PROSITE" id="PS50109"/>
    </source>
</evidence>
<evidence type="ECO:0000256" key="6">
    <source>
        <dbReference type="ARBA" id="ARBA00022679"/>
    </source>
</evidence>
<dbReference type="PRINTS" id="PR00344">
    <property type="entry name" value="BCTRLSENSOR"/>
</dbReference>
<dbReference type="RefSeq" id="WP_042977316.1">
    <property type="nucleotide sequence ID" value="NZ_JAGFPW010000013.1"/>
</dbReference>
<evidence type="ECO:0000256" key="11">
    <source>
        <dbReference type="ARBA" id="ARBA00022989"/>
    </source>
</evidence>
<keyword evidence="8" id="KW-0547">Nucleotide-binding</keyword>
<keyword evidence="6" id="KW-0808">Transferase</keyword>
<dbReference type="SMART" id="SM00388">
    <property type="entry name" value="HisKA"/>
    <property type="match status" value="1"/>
</dbReference>
<feature type="domain" description="Histidine kinase" evidence="14">
    <location>
        <begin position="92"/>
        <end position="310"/>
    </location>
</feature>
<dbReference type="InterPro" id="IPR050351">
    <property type="entry name" value="BphY/WalK/GraS-like"/>
</dbReference>
<keyword evidence="4" id="KW-1003">Cell membrane</keyword>
<protein>
    <recommendedName>
        <fullName evidence="3">histidine kinase</fullName>
        <ecNumber evidence="3">2.7.13.3</ecNumber>
    </recommendedName>
</protein>
<comment type="subcellular location">
    <subcellularLocation>
        <location evidence="2">Cell membrane</location>
    </subcellularLocation>
</comment>
<dbReference type="SUPFAM" id="SSF55874">
    <property type="entry name" value="ATPase domain of HSP90 chaperone/DNA topoisomerase II/histidine kinase"/>
    <property type="match status" value="1"/>
</dbReference>
<dbReference type="Gene3D" id="1.10.287.130">
    <property type="match status" value="1"/>
</dbReference>
<evidence type="ECO:0000256" key="8">
    <source>
        <dbReference type="ARBA" id="ARBA00022741"/>
    </source>
</evidence>
<evidence type="ECO:0000313" key="16">
    <source>
        <dbReference type="EMBL" id="MBO3795542.1"/>
    </source>
</evidence>
<keyword evidence="13" id="KW-0472">Membrane</keyword>
<name>A0A165B216_BACIU</name>
<dbReference type="Proteomes" id="UP000076442">
    <property type="component" value="Unassembled WGS sequence"/>
</dbReference>
<reference evidence="16" key="2">
    <citation type="submission" date="2021-03" db="EMBL/GenBank/DDBJ databases">
        <title>Isolation of Bacillus subtilis from fermented food sample.</title>
        <authorList>
            <person name="Lakshmanan V."/>
            <person name="Athira K."/>
            <person name="Rajagopal K."/>
        </authorList>
    </citation>
    <scope>NUCLEOTIDE SEQUENCE</scope>
    <source>
        <strain evidence="16">S1</strain>
    </source>
</reference>
<dbReference type="GO" id="GO:0016036">
    <property type="term" value="P:cellular response to phosphate starvation"/>
    <property type="evidence" value="ECO:0007669"/>
    <property type="project" value="TreeGrafter"/>
</dbReference>
<dbReference type="InterPro" id="IPR003594">
    <property type="entry name" value="HATPase_dom"/>
</dbReference>
<keyword evidence="10" id="KW-0067">ATP-binding</keyword>
<dbReference type="CDD" id="cd16947">
    <property type="entry name" value="HATPase_YcbM-like"/>
    <property type="match status" value="1"/>
</dbReference>
<evidence type="ECO:0000256" key="9">
    <source>
        <dbReference type="ARBA" id="ARBA00022777"/>
    </source>
</evidence>
<dbReference type="InterPro" id="IPR003661">
    <property type="entry name" value="HisK_dim/P_dom"/>
</dbReference>
<dbReference type="Gene3D" id="3.30.565.10">
    <property type="entry name" value="Histidine kinase-like ATPase, C-terminal domain"/>
    <property type="match status" value="1"/>
</dbReference>
<keyword evidence="7" id="KW-0812">Transmembrane</keyword>
<keyword evidence="9 16" id="KW-0418">Kinase</keyword>
<keyword evidence="11" id="KW-1133">Transmembrane helix</keyword>
<dbReference type="EMBL" id="JAGFPW010000013">
    <property type="protein sequence ID" value="MBO3795542.1"/>
    <property type="molecule type" value="Genomic_DNA"/>
</dbReference>
<dbReference type="SMART" id="SM00387">
    <property type="entry name" value="HATPase_c"/>
    <property type="match status" value="1"/>
</dbReference>
<reference evidence="15 17" key="1">
    <citation type="submission" date="2015-09" db="EMBL/GenBank/DDBJ databases">
        <title>Spore heat resistance.</title>
        <authorList>
            <person name="Boekhorst J."/>
            <person name="Berendsen E.M."/>
            <person name="Wells-Bennik M.H."/>
            <person name="Kuipers O.P."/>
        </authorList>
    </citation>
    <scope>NUCLEOTIDE SEQUENCE [LARGE SCALE GENOMIC DNA]</scope>
    <source>
        <strain evidence="15 17">B4122</strain>
    </source>
</reference>
<organism evidence="16 18">
    <name type="scientific">Bacillus subtilis</name>
    <dbReference type="NCBI Taxonomy" id="1423"/>
    <lineage>
        <taxon>Bacteria</taxon>
        <taxon>Bacillati</taxon>
        <taxon>Bacillota</taxon>
        <taxon>Bacilli</taxon>
        <taxon>Bacillales</taxon>
        <taxon>Bacillaceae</taxon>
        <taxon>Bacillus</taxon>
    </lineage>
</organism>
<evidence type="ECO:0000256" key="7">
    <source>
        <dbReference type="ARBA" id="ARBA00022692"/>
    </source>
</evidence>
<dbReference type="Pfam" id="PF00512">
    <property type="entry name" value="HisKA"/>
    <property type="match status" value="1"/>
</dbReference>
<dbReference type="InterPro" id="IPR047963">
    <property type="entry name" value="YcbM-like_HATPase"/>
</dbReference>
<dbReference type="InterPro" id="IPR036890">
    <property type="entry name" value="HATPase_C_sf"/>
</dbReference>
<evidence type="ECO:0000313" key="17">
    <source>
        <dbReference type="Proteomes" id="UP000076442"/>
    </source>
</evidence>
<evidence type="ECO:0000256" key="10">
    <source>
        <dbReference type="ARBA" id="ARBA00022840"/>
    </source>
</evidence>
<comment type="caution">
    <text evidence="16">The sequence shown here is derived from an EMBL/GenBank/DDBJ whole genome shotgun (WGS) entry which is preliminary data.</text>
</comment>
<evidence type="ECO:0000256" key="12">
    <source>
        <dbReference type="ARBA" id="ARBA00023012"/>
    </source>
</evidence>
<dbReference type="PROSITE" id="PS50109">
    <property type="entry name" value="HIS_KIN"/>
    <property type="match status" value="1"/>
</dbReference>
<accession>A0A165B216</accession>
<sequence length="311" mass="35245">MTVLWVAAVIALACLNVIQFIMKKKRDGNLAYTADQLSYMLSRDSAGQILLPTDDHALKSLLVNINLIVENRQQISAQFAKTEQSMKRMLTNMSHDLKTPLTVILGYIEAIQSDPNMPDEERERLLGKLRQKTNELIQMINSFFDLAKLESEDKDIPITKVHMNDICKRNILHYYDAVQSKGFQAAIDIPDTPVYAQANEEALDRILQNLLSNAIQYGAAGKLIGMTLSYDERNIAITVWDRGKGISETDQQRVFERLYTLEESRNKAFQGSGLGLTITKRLTEKMGGTISVQSKPYERTAFTITLKRMTY</sequence>
<evidence type="ECO:0000256" key="13">
    <source>
        <dbReference type="ARBA" id="ARBA00023136"/>
    </source>
</evidence>
<dbReference type="GO" id="GO:0005886">
    <property type="term" value="C:plasma membrane"/>
    <property type="evidence" value="ECO:0007669"/>
    <property type="project" value="UniProtKB-SubCell"/>
</dbReference>
<dbReference type="EC" id="2.7.13.3" evidence="3"/>
<dbReference type="PANTHER" id="PTHR45453">
    <property type="entry name" value="PHOSPHATE REGULON SENSOR PROTEIN PHOR"/>
    <property type="match status" value="1"/>
</dbReference>
<evidence type="ECO:0000256" key="4">
    <source>
        <dbReference type="ARBA" id="ARBA00022475"/>
    </source>
</evidence>
<evidence type="ECO:0000313" key="18">
    <source>
        <dbReference type="Proteomes" id="UP000665181"/>
    </source>
</evidence>
<dbReference type="InterPro" id="IPR005467">
    <property type="entry name" value="His_kinase_dom"/>
</dbReference>
<dbReference type="GO" id="GO:0004721">
    <property type="term" value="F:phosphoprotein phosphatase activity"/>
    <property type="evidence" value="ECO:0007669"/>
    <property type="project" value="TreeGrafter"/>
</dbReference>
<dbReference type="GO" id="GO:0000155">
    <property type="term" value="F:phosphorelay sensor kinase activity"/>
    <property type="evidence" value="ECO:0007669"/>
    <property type="project" value="InterPro"/>
</dbReference>
<dbReference type="Proteomes" id="UP000665181">
    <property type="component" value="Unassembled WGS sequence"/>
</dbReference>
<dbReference type="FunFam" id="3.30.565.10:FF:000013">
    <property type="entry name" value="Two-component sensor histidine kinase"/>
    <property type="match status" value="1"/>
</dbReference>
<gene>
    <name evidence="16" type="primary">ycbM</name>
    <name evidence="15" type="ORF">B4122_1095</name>
    <name evidence="16" type="ORF">J5227_14770</name>
</gene>
<dbReference type="GO" id="GO:0005524">
    <property type="term" value="F:ATP binding"/>
    <property type="evidence" value="ECO:0007669"/>
    <property type="project" value="UniProtKB-KW"/>
</dbReference>
<evidence type="ECO:0000313" key="15">
    <source>
        <dbReference type="EMBL" id="KZD94399.1"/>
    </source>
</evidence>
<dbReference type="InterPro" id="IPR004358">
    <property type="entry name" value="Sig_transdc_His_kin-like_C"/>
</dbReference>